<evidence type="ECO:0000256" key="7">
    <source>
        <dbReference type="SAM" id="MobiDB-lite"/>
    </source>
</evidence>
<protein>
    <recommendedName>
        <fullName evidence="6">Ribonuclease P protein component</fullName>
        <shortName evidence="6">RNase P protein</shortName>
        <shortName evidence="6">RNaseP protein</shortName>
        <ecNumber evidence="6">3.1.26.5</ecNumber>
    </recommendedName>
    <alternativeName>
        <fullName evidence="6">Protein C5</fullName>
    </alternativeName>
</protein>
<dbReference type="EC" id="3.1.26.5" evidence="6"/>
<keyword evidence="1 6" id="KW-0819">tRNA processing</keyword>
<comment type="similarity">
    <text evidence="6">Belongs to the RnpA family.</text>
</comment>
<dbReference type="SUPFAM" id="SSF54211">
    <property type="entry name" value="Ribosomal protein S5 domain 2-like"/>
    <property type="match status" value="1"/>
</dbReference>
<dbReference type="PANTHER" id="PTHR33992:SF1">
    <property type="entry name" value="RIBONUCLEASE P PROTEIN COMPONENT"/>
    <property type="match status" value="1"/>
</dbReference>
<evidence type="ECO:0000256" key="2">
    <source>
        <dbReference type="ARBA" id="ARBA00022722"/>
    </source>
</evidence>
<dbReference type="RefSeq" id="WP_250198388.1">
    <property type="nucleotide sequence ID" value="NZ_CP097636.1"/>
</dbReference>
<gene>
    <name evidence="6" type="primary">rnpA</name>
    <name evidence="8" type="ORF">MW290_32135</name>
</gene>
<dbReference type="InterPro" id="IPR014721">
    <property type="entry name" value="Ribsml_uS5_D2-typ_fold_subgr"/>
</dbReference>
<proteinExistence type="inferred from homology"/>
<name>A0ABY4SE41_AQUTE</name>
<dbReference type="Pfam" id="PF00825">
    <property type="entry name" value="Ribonuclease_P"/>
    <property type="match status" value="1"/>
</dbReference>
<keyword evidence="9" id="KW-1185">Reference proteome</keyword>
<dbReference type="InterPro" id="IPR020568">
    <property type="entry name" value="Ribosomal_Su5_D2-typ_SF"/>
</dbReference>
<reference evidence="8" key="1">
    <citation type="submission" date="2022-05" db="EMBL/GenBank/DDBJ databases">
        <title>An RpoN-dependent PEP-CTERM gene is involved in floc formation of an Aquincola tertiaricarbonis strain.</title>
        <authorList>
            <person name="Qiu D."/>
            <person name="Xia M."/>
        </authorList>
    </citation>
    <scope>NUCLEOTIDE SEQUENCE</scope>
    <source>
        <strain evidence="8">RN12</strain>
    </source>
</reference>
<dbReference type="EMBL" id="CP097636">
    <property type="protein sequence ID" value="URI10182.1"/>
    <property type="molecule type" value="Genomic_DNA"/>
</dbReference>
<evidence type="ECO:0000313" key="8">
    <source>
        <dbReference type="EMBL" id="URI10182.1"/>
    </source>
</evidence>
<keyword evidence="3 6" id="KW-0255">Endonuclease</keyword>
<keyword evidence="2 6" id="KW-0540">Nuclease</keyword>
<feature type="compositionally biased region" description="Low complexity" evidence="7">
    <location>
        <begin position="67"/>
        <end position="79"/>
    </location>
</feature>
<comment type="catalytic activity">
    <reaction evidence="6">
        <text>Endonucleolytic cleavage of RNA, removing 5'-extranucleotides from tRNA precursor.</text>
        <dbReference type="EC" id="3.1.26.5"/>
    </reaction>
</comment>
<comment type="function">
    <text evidence="6">RNaseP catalyzes the removal of the 5'-leader sequence from pre-tRNA to produce the mature 5'-terminus. It can also cleave other RNA substrates such as 4.5S RNA. The protein component plays an auxiliary but essential role in vivo by binding to the 5'-leader sequence and broadening the substrate specificity of the ribozyme.</text>
</comment>
<dbReference type="Gene3D" id="3.30.230.10">
    <property type="match status" value="1"/>
</dbReference>
<feature type="region of interest" description="Disordered" evidence="7">
    <location>
        <begin position="39"/>
        <end position="81"/>
    </location>
</feature>
<evidence type="ECO:0000256" key="6">
    <source>
        <dbReference type="HAMAP-Rule" id="MF_00227"/>
    </source>
</evidence>
<dbReference type="PANTHER" id="PTHR33992">
    <property type="entry name" value="RIBONUCLEASE P PROTEIN COMPONENT"/>
    <property type="match status" value="1"/>
</dbReference>
<keyword evidence="5 6" id="KW-0694">RNA-binding</keyword>
<comment type="subunit">
    <text evidence="6">Consists of a catalytic RNA component (M1 or rnpB) and a protein subunit.</text>
</comment>
<evidence type="ECO:0000313" key="9">
    <source>
        <dbReference type="Proteomes" id="UP001056201"/>
    </source>
</evidence>
<dbReference type="Proteomes" id="UP001056201">
    <property type="component" value="Chromosome 2"/>
</dbReference>
<dbReference type="HAMAP" id="MF_00227">
    <property type="entry name" value="RNase_P"/>
    <property type="match status" value="1"/>
</dbReference>
<accession>A0ABY4SE41</accession>
<dbReference type="InterPro" id="IPR000100">
    <property type="entry name" value="RNase_P"/>
</dbReference>
<evidence type="ECO:0000256" key="4">
    <source>
        <dbReference type="ARBA" id="ARBA00022801"/>
    </source>
</evidence>
<keyword evidence="4 6" id="KW-0378">Hydrolase</keyword>
<sequence length="169" mass="18360">MSLPTRVQRLVQSVDFERVLGAPQKARSPHFAMHFVAAQPARRSPRRPAVDSAAAAGAETSGDKLSTDVVDAPTAPVDDLPAEAPAGRWLGLVVPKRHARRAVTRTLLKRQIRAVVGEQAEQLPPGLWVVRLRAPFDARQFRSAASQALRDAARAELQRMIRAAASAPR</sequence>
<evidence type="ECO:0000256" key="5">
    <source>
        <dbReference type="ARBA" id="ARBA00022884"/>
    </source>
</evidence>
<evidence type="ECO:0000256" key="3">
    <source>
        <dbReference type="ARBA" id="ARBA00022759"/>
    </source>
</evidence>
<evidence type="ECO:0000256" key="1">
    <source>
        <dbReference type="ARBA" id="ARBA00022694"/>
    </source>
</evidence>
<organism evidence="8 9">
    <name type="scientific">Aquincola tertiaricarbonis</name>
    <dbReference type="NCBI Taxonomy" id="391953"/>
    <lineage>
        <taxon>Bacteria</taxon>
        <taxon>Pseudomonadati</taxon>
        <taxon>Pseudomonadota</taxon>
        <taxon>Betaproteobacteria</taxon>
        <taxon>Burkholderiales</taxon>
        <taxon>Sphaerotilaceae</taxon>
        <taxon>Aquincola</taxon>
    </lineage>
</organism>